<dbReference type="RefSeq" id="WP_269801056.1">
    <property type="nucleotide sequence ID" value="NZ_LOHS01000114.1"/>
</dbReference>
<proteinExistence type="predicted"/>
<dbReference type="AlphaFoldDB" id="A0A177HJR4"/>
<comment type="caution">
    <text evidence="1">The sequence shown here is derived from an EMBL/GenBank/DDBJ whole genome shotgun (WGS) entry which is preliminary data.</text>
</comment>
<accession>A0A177HJR4</accession>
<protein>
    <submittedName>
        <fullName evidence="1">Uncharacterized protein</fullName>
    </submittedName>
</protein>
<gene>
    <name evidence="1" type="ORF">STSP_55420</name>
</gene>
<organism evidence="1 2">
    <name type="scientific">Streptomyces jeddahensis</name>
    <dbReference type="NCBI Taxonomy" id="1716141"/>
    <lineage>
        <taxon>Bacteria</taxon>
        <taxon>Bacillati</taxon>
        <taxon>Actinomycetota</taxon>
        <taxon>Actinomycetes</taxon>
        <taxon>Kitasatosporales</taxon>
        <taxon>Streptomycetaceae</taxon>
        <taxon>Streptomyces</taxon>
    </lineage>
</organism>
<reference evidence="1 2" key="1">
    <citation type="submission" date="2015-12" db="EMBL/GenBank/DDBJ databases">
        <title>Genome sequence of Streptomyces sp. G25.</title>
        <authorList>
            <person name="Poehlein A."/>
            <person name="Roettig A."/>
            <person name="Hiessl S."/>
            <person name="Hauschild P."/>
            <person name="Schauer J."/>
            <person name="Madkour M.H."/>
            <person name="Al-Ansari A.M."/>
            <person name="Almakishah N.H."/>
            <person name="Steinbuechel A."/>
            <person name="Daniel R."/>
        </authorList>
    </citation>
    <scope>NUCLEOTIDE SEQUENCE [LARGE SCALE GENOMIC DNA]</scope>
    <source>
        <strain evidence="2">G25(2015)</strain>
    </source>
</reference>
<name>A0A177HJR4_9ACTN</name>
<evidence type="ECO:0000313" key="2">
    <source>
        <dbReference type="Proteomes" id="UP000077381"/>
    </source>
</evidence>
<keyword evidence="2" id="KW-1185">Reference proteome</keyword>
<evidence type="ECO:0000313" key="1">
    <source>
        <dbReference type="EMBL" id="OAH11165.1"/>
    </source>
</evidence>
<dbReference type="STRING" id="1716141.STSP_55420"/>
<sequence length="41" mass="4468">MRPDLVAEFLAATAVDEGVFRHPARFLRLRGLKVTGASVAE</sequence>
<dbReference type="Proteomes" id="UP000077381">
    <property type="component" value="Unassembled WGS sequence"/>
</dbReference>
<dbReference type="EMBL" id="LOHS01000114">
    <property type="protein sequence ID" value="OAH11165.1"/>
    <property type="molecule type" value="Genomic_DNA"/>
</dbReference>